<organism evidence="1">
    <name type="scientific">Scrofimicrobium appendicitidis</name>
    <dbReference type="NCBI Taxonomy" id="3079930"/>
    <lineage>
        <taxon>Bacteria</taxon>
        <taxon>Bacillati</taxon>
        <taxon>Actinomycetota</taxon>
        <taxon>Actinomycetes</taxon>
        <taxon>Actinomycetales</taxon>
        <taxon>Actinomycetaceae</taxon>
        <taxon>Scrofimicrobium</taxon>
    </lineage>
</organism>
<reference evidence="1" key="1">
    <citation type="submission" date="2023-11" db="EMBL/GenBank/DDBJ databases">
        <title>Scrofimicrobium hongkongense sp. nov., isolated from a patient with peritonitis.</title>
        <authorList>
            <person name="Lao H.Y."/>
            <person name="Wong A.Y.P."/>
            <person name="Ng T.L."/>
            <person name="Wong R.Y.L."/>
            <person name="Yau M.C.Y."/>
            <person name="Lam J.Y.W."/>
            <person name="Siu G.K.H."/>
        </authorList>
    </citation>
    <scope>NUCLEOTIDE SEQUENCE</scope>
    <source>
        <strain evidence="1">R131</strain>
    </source>
</reference>
<gene>
    <name evidence="1" type="ORF">SAC06_07110</name>
</gene>
<name>A0AAU7V5B9_9ACTO</name>
<dbReference type="KEGG" id="sapp:SAC06_07110"/>
<proteinExistence type="predicted"/>
<accession>A0AAU7V5B9</accession>
<dbReference type="EMBL" id="CP138335">
    <property type="protein sequence ID" value="XBW07413.1"/>
    <property type="molecule type" value="Genomic_DNA"/>
</dbReference>
<evidence type="ECO:0000313" key="1">
    <source>
        <dbReference type="EMBL" id="XBW07413.1"/>
    </source>
</evidence>
<dbReference type="AlphaFoldDB" id="A0AAU7V5B9"/>
<dbReference type="RefSeq" id="WP_350257619.1">
    <property type="nucleotide sequence ID" value="NZ_CP138335.1"/>
</dbReference>
<protein>
    <recommendedName>
        <fullName evidence="2">Sulfatase-modifying factor enzyme domain-containing protein</fullName>
    </recommendedName>
</protein>
<evidence type="ECO:0008006" key="2">
    <source>
        <dbReference type="Google" id="ProtNLM"/>
    </source>
</evidence>
<sequence>MILSNLSFKVKKVFMSRFLIQRAFGLGIVSLFALALGACSSVSGAGGAASGGGVQILVKKDVDSWAMPSNAYYPPKLSLEDYAVDLKAEPCLEEAGISFRMARFDPNGARPETKNAAGDRIFNQKIAAEYGYHEQLDPRINWEDRKRNHSDTELSDEQVWKQWHACEEQAMRELGGDPEMIGYSYRFPIDSVDRDPAVLEAEARWRDCMAPLGIPDLGPDAAPLRTPVPTSSQRQKWGWPDDIAPWDIPPASADEIEAAIFDAKCRDSSGWSQARYDAEWDAEVAYLTKHYKELEAKRVKYEAITEAYLNEIREHGE</sequence>